<keyword evidence="2" id="KW-1185">Reference proteome</keyword>
<dbReference type="Proteomes" id="UP000036681">
    <property type="component" value="Unplaced"/>
</dbReference>
<dbReference type="Pfam" id="PF02520">
    <property type="entry name" value="ANIS5_cation-bd"/>
    <property type="match status" value="1"/>
</dbReference>
<dbReference type="InterPro" id="IPR003677">
    <property type="entry name" value="ANIS5_cation-bd"/>
</dbReference>
<dbReference type="WBParaSite" id="ALUE_0001362601-mRNA-1">
    <property type="protein sequence ID" value="ALUE_0001362601-mRNA-1"/>
    <property type="gene ID" value="ALUE_0001362601"/>
</dbReference>
<organism evidence="2 3">
    <name type="scientific">Ascaris lumbricoides</name>
    <name type="common">Giant roundworm</name>
    <dbReference type="NCBI Taxonomy" id="6252"/>
    <lineage>
        <taxon>Eukaryota</taxon>
        <taxon>Metazoa</taxon>
        <taxon>Ecdysozoa</taxon>
        <taxon>Nematoda</taxon>
        <taxon>Chromadorea</taxon>
        <taxon>Rhabditida</taxon>
        <taxon>Spirurina</taxon>
        <taxon>Ascaridomorpha</taxon>
        <taxon>Ascaridoidea</taxon>
        <taxon>Ascarididae</taxon>
        <taxon>Ascaris</taxon>
    </lineage>
</organism>
<accession>A0A0M3I8F8</accession>
<protein>
    <submittedName>
        <fullName evidence="3">ANIS5_cation-bd domain-containing protein</fullName>
    </submittedName>
</protein>
<proteinExistence type="predicted"/>
<dbReference type="AlphaFoldDB" id="A0A0M3I8F8"/>
<name>A0A0M3I8F8_ASCLU</name>
<evidence type="ECO:0000313" key="2">
    <source>
        <dbReference type="Proteomes" id="UP000036681"/>
    </source>
</evidence>
<reference evidence="3" key="1">
    <citation type="submission" date="2017-02" db="UniProtKB">
        <authorList>
            <consortium name="WormBaseParasite"/>
        </authorList>
    </citation>
    <scope>IDENTIFICATION</scope>
</reference>
<evidence type="ECO:0000313" key="3">
    <source>
        <dbReference type="WBParaSite" id="ALUE_0001362601-mRNA-1"/>
    </source>
</evidence>
<sequence>MVLIKQDSEKLQALETKFPAEAKEEARQQFAAIIADKSLTLTEIDDKLRKWAAEQGEQIQSEFEDAKKKQRSMFDEVEYAIATSSSLSDAKS</sequence>
<feature type="domain" description="SXP/RAL-2 family protein Ani s 5-like cation-binding" evidence="1">
    <location>
        <begin position="25"/>
        <end position="80"/>
    </location>
</feature>
<evidence type="ECO:0000259" key="1">
    <source>
        <dbReference type="Pfam" id="PF02520"/>
    </source>
</evidence>